<keyword evidence="4 7" id="KW-0689">Ribosomal protein</keyword>
<dbReference type="InterPro" id="IPR009000">
    <property type="entry name" value="Transl_B-barrel_sf"/>
</dbReference>
<evidence type="ECO:0000256" key="3">
    <source>
        <dbReference type="ARBA" id="ARBA00022884"/>
    </source>
</evidence>
<comment type="similarity">
    <text evidence="1 7">Belongs to the universal ribosomal protein uL3 family.</text>
</comment>
<dbReference type="FunFam" id="3.30.160.810:FF:000001">
    <property type="entry name" value="50S ribosomal protein L3"/>
    <property type="match status" value="1"/>
</dbReference>
<dbReference type="Gene3D" id="2.40.30.10">
    <property type="entry name" value="Translation factors"/>
    <property type="match status" value="1"/>
</dbReference>
<accession>A0A0G1YQM2</accession>
<evidence type="ECO:0000256" key="8">
    <source>
        <dbReference type="SAM" id="MobiDB-lite"/>
    </source>
</evidence>
<dbReference type="Pfam" id="PF00297">
    <property type="entry name" value="Ribosomal_L3"/>
    <property type="match status" value="1"/>
</dbReference>
<comment type="caution">
    <text evidence="9">The sequence shown here is derived from an EMBL/GenBank/DDBJ whole genome shotgun (WGS) entry which is preliminary data.</text>
</comment>
<reference evidence="9 10" key="1">
    <citation type="journal article" date="2015" name="Nature">
        <title>rRNA introns, odd ribosomes, and small enigmatic genomes across a large radiation of phyla.</title>
        <authorList>
            <person name="Brown C.T."/>
            <person name="Hug L.A."/>
            <person name="Thomas B.C."/>
            <person name="Sharon I."/>
            <person name="Castelle C.J."/>
            <person name="Singh A."/>
            <person name="Wilkins M.J."/>
            <person name="Williams K.H."/>
            <person name="Banfield J.F."/>
        </authorList>
    </citation>
    <scope>NUCLEOTIDE SEQUENCE [LARGE SCALE GENOMIC DNA]</scope>
</reference>
<evidence type="ECO:0000313" key="9">
    <source>
        <dbReference type="EMBL" id="KKW08639.1"/>
    </source>
</evidence>
<evidence type="ECO:0000256" key="4">
    <source>
        <dbReference type="ARBA" id="ARBA00022980"/>
    </source>
</evidence>
<dbReference type="GO" id="GO:0022625">
    <property type="term" value="C:cytosolic large ribosomal subunit"/>
    <property type="evidence" value="ECO:0007669"/>
    <property type="project" value="TreeGrafter"/>
</dbReference>
<dbReference type="PANTHER" id="PTHR11229">
    <property type="entry name" value="50S RIBOSOMAL PROTEIN L3"/>
    <property type="match status" value="1"/>
</dbReference>
<feature type="region of interest" description="Disordered" evidence="8">
    <location>
        <begin position="163"/>
        <end position="195"/>
    </location>
</feature>
<dbReference type="FunFam" id="2.40.30.10:FF:000004">
    <property type="entry name" value="50S ribosomal protein L3"/>
    <property type="match status" value="1"/>
</dbReference>
<evidence type="ECO:0000313" key="10">
    <source>
        <dbReference type="Proteomes" id="UP000033965"/>
    </source>
</evidence>
<dbReference type="GO" id="GO:0003735">
    <property type="term" value="F:structural constituent of ribosome"/>
    <property type="evidence" value="ECO:0007669"/>
    <property type="project" value="UniProtKB-UniRule"/>
</dbReference>
<dbReference type="InterPro" id="IPR000597">
    <property type="entry name" value="Ribosomal_uL3"/>
</dbReference>
<evidence type="ECO:0000256" key="6">
    <source>
        <dbReference type="ARBA" id="ARBA00035243"/>
    </source>
</evidence>
<dbReference type="HAMAP" id="MF_01325_B">
    <property type="entry name" value="Ribosomal_uL3_B"/>
    <property type="match status" value="1"/>
</dbReference>
<dbReference type="SUPFAM" id="SSF50447">
    <property type="entry name" value="Translation proteins"/>
    <property type="match status" value="1"/>
</dbReference>
<keyword evidence="2 7" id="KW-0699">rRNA-binding</keyword>
<proteinExistence type="inferred from homology"/>
<dbReference type="EMBL" id="LCPZ01000008">
    <property type="protein sequence ID" value="KKW08639.1"/>
    <property type="molecule type" value="Genomic_DNA"/>
</dbReference>
<dbReference type="PANTHER" id="PTHR11229:SF16">
    <property type="entry name" value="LARGE RIBOSOMAL SUBUNIT PROTEIN UL3C"/>
    <property type="match status" value="1"/>
</dbReference>
<keyword evidence="5 7" id="KW-0687">Ribonucleoprotein</keyword>
<evidence type="ECO:0000256" key="1">
    <source>
        <dbReference type="ARBA" id="ARBA00006540"/>
    </source>
</evidence>
<evidence type="ECO:0000256" key="5">
    <source>
        <dbReference type="ARBA" id="ARBA00023274"/>
    </source>
</evidence>
<evidence type="ECO:0000256" key="7">
    <source>
        <dbReference type="HAMAP-Rule" id="MF_01325"/>
    </source>
</evidence>
<sequence length="249" mass="26554">MSRPISGLAPEMGRDQWYLAQAICRCAIFLYLMAKFMLGTKGRMTQVFDDKGEVFPATIITAGPLTITQVKTVEKDGYQAVQVGFGTKKEKNIAKPQLGHFSTEGGSASGGKYLGMFRYQREFSAGEGFERGKSIDVSVFAPGDIVAVSAISKGKGFQGVVKRHGFHGGPRSHGQKNKERSPGSIGGGGRAGGRVAKGMRMAGRMGGERITVKNLRVLQIDTATNTLVISGAVPGRPGTLVEIRGTEQK</sequence>
<dbReference type="Proteomes" id="UP000033965">
    <property type="component" value="Unassembled WGS sequence"/>
</dbReference>
<dbReference type="AlphaFoldDB" id="A0A0G1YQM2"/>
<dbReference type="GO" id="GO:0006412">
    <property type="term" value="P:translation"/>
    <property type="evidence" value="ECO:0007669"/>
    <property type="project" value="UniProtKB-UniRule"/>
</dbReference>
<gene>
    <name evidence="7" type="primary">rplC</name>
    <name evidence="9" type="ORF">UY44_C0008G0004</name>
</gene>
<evidence type="ECO:0000256" key="2">
    <source>
        <dbReference type="ARBA" id="ARBA00022730"/>
    </source>
</evidence>
<keyword evidence="3 7" id="KW-0694">RNA-binding</keyword>
<name>A0A0G1YQM2_9BACT</name>
<comment type="function">
    <text evidence="7">One of the primary rRNA binding proteins, it binds directly near the 3'-end of the 23S rRNA, where it nucleates assembly of the 50S subunit.</text>
</comment>
<dbReference type="NCBIfam" id="TIGR03625">
    <property type="entry name" value="L3_bact"/>
    <property type="match status" value="1"/>
</dbReference>
<dbReference type="GO" id="GO:0019843">
    <property type="term" value="F:rRNA binding"/>
    <property type="evidence" value="ECO:0007669"/>
    <property type="project" value="UniProtKB-UniRule"/>
</dbReference>
<dbReference type="PATRIC" id="fig|1618669.3.peg.322"/>
<dbReference type="Gene3D" id="3.30.160.810">
    <property type="match status" value="1"/>
</dbReference>
<dbReference type="InterPro" id="IPR019927">
    <property type="entry name" value="Ribosomal_uL3_bac/org-type"/>
</dbReference>
<organism evidence="9 10">
    <name type="scientific">Candidatus Kaiserbacteria bacterium GW2011_GWA2_49_19</name>
    <dbReference type="NCBI Taxonomy" id="1618669"/>
    <lineage>
        <taxon>Bacteria</taxon>
        <taxon>Candidatus Kaiseribacteriota</taxon>
    </lineage>
</organism>
<protein>
    <recommendedName>
        <fullName evidence="6 7">Large ribosomal subunit protein uL3</fullName>
    </recommendedName>
</protein>
<comment type="subunit">
    <text evidence="7">Part of the 50S ribosomal subunit. Forms a cluster with proteins L14 and L19.</text>
</comment>